<dbReference type="GO" id="GO:0016758">
    <property type="term" value="F:hexosyltransferase activity"/>
    <property type="evidence" value="ECO:0007669"/>
    <property type="project" value="InterPro"/>
</dbReference>
<dbReference type="Pfam" id="PF04101">
    <property type="entry name" value="Glyco_tran_28_C"/>
    <property type="match status" value="1"/>
</dbReference>
<organism evidence="3 4">
    <name type="scientific">Bacillus altitudinis</name>
    <dbReference type="NCBI Taxonomy" id="293387"/>
    <lineage>
        <taxon>Bacteria</taxon>
        <taxon>Bacillati</taxon>
        <taxon>Bacillota</taxon>
        <taxon>Bacilli</taxon>
        <taxon>Bacillales</taxon>
        <taxon>Bacillaceae</taxon>
        <taxon>Bacillus</taxon>
    </lineage>
</organism>
<evidence type="ECO:0000256" key="1">
    <source>
        <dbReference type="ARBA" id="ARBA00023136"/>
    </source>
</evidence>
<dbReference type="RefSeq" id="WP_061420578.1">
    <property type="nucleotide sequence ID" value="NZ_CP069098.1"/>
</dbReference>
<keyword evidence="3" id="KW-0808">Transferase</keyword>
<dbReference type="PANTHER" id="PTHR21015:SF22">
    <property type="entry name" value="GLYCOSYLTRANSFERASE"/>
    <property type="match status" value="1"/>
</dbReference>
<dbReference type="Gene3D" id="3.40.50.2000">
    <property type="entry name" value="Glycogen Phosphorylase B"/>
    <property type="match status" value="1"/>
</dbReference>
<evidence type="ECO:0000259" key="2">
    <source>
        <dbReference type="Pfam" id="PF04101"/>
    </source>
</evidence>
<reference evidence="3 4" key="1">
    <citation type="submission" date="2019-10" db="EMBL/GenBank/DDBJ databases">
        <authorList>
            <person name="Karimi E."/>
        </authorList>
    </citation>
    <scope>NUCLEOTIDE SEQUENCE [LARGE SCALE GENOMIC DNA]</scope>
    <source>
        <strain evidence="3">Bacillus sp. 348</strain>
    </source>
</reference>
<evidence type="ECO:0000313" key="4">
    <source>
        <dbReference type="Proteomes" id="UP000433089"/>
    </source>
</evidence>
<dbReference type="Proteomes" id="UP000433089">
    <property type="component" value="Unassembled WGS sequence"/>
</dbReference>
<dbReference type="SUPFAM" id="SSF53756">
    <property type="entry name" value="UDP-Glycosyltransferase/glycogen phosphorylase"/>
    <property type="match status" value="1"/>
</dbReference>
<protein>
    <submittedName>
        <fullName evidence="3">Putative glycosyltransferase</fullName>
    </submittedName>
</protein>
<feature type="domain" description="Glycosyl transferase family 28 C-terminal" evidence="2">
    <location>
        <begin position="175"/>
        <end position="298"/>
    </location>
</feature>
<name>A0A653XJ21_BACAB</name>
<dbReference type="Gene3D" id="3.40.50.11190">
    <property type="match status" value="1"/>
</dbReference>
<evidence type="ECO:0000313" key="3">
    <source>
        <dbReference type="EMBL" id="VXC30045.1"/>
    </source>
</evidence>
<gene>
    <name evidence="3" type="primary">spsG</name>
    <name evidence="3" type="ORF">BACI348_50803</name>
</gene>
<keyword evidence="1" id="KW-0472">Membrane</keyword>
<dbReference type="InterPro" id="IPR007235">
    <property type="entry name" value="Glyco_trans_28_C"/>
</dbReference>
<sequence>MNKKIMIVVYGGFLRGMGHVVRMKRLAKELLQEGNDLYFYTNDQICVEMLSHPEWHVQMVHEPNALLQIQQDIKKLMPDLLVIDVLDCDLQFLQMIKDSCGSARLVLFEEKREEACQLADTVINGIYGGLDGKHEQVNGTVYYHGTPYLLLDHEINRFKDTYEVRKECKKVVVSLGGSDPCGLLSKAISALLQTNHLDILAVAGKASHIKEQVEAEHIQFIQHTDQLPVLLSEADVAIVAGGMTLYEAVCIGVPSIVLSQVDHQAVTASMFAQKGACFHLGLGDLVEEKDLLQAVQKLSDSYFLRRSIHLNGRSLIDGKGIERVKNILIHLMNSHQKEHKDV</sequence>
<dbReference type="AlphaFoldDB" id="A0A653XJ21"/>
<proteinExistence type="predicted"/>
<accession>A0A653XJ21</accession>
<dbReference type="PANTHER" id="PTHR21015">
    <property type="entry name" value="UDP-N-ACETYLGLUCOSAMINE--N-ACETYLMURAMYL-(PENTAPEPTIDE) PYROPHOSPHORYL-UNDECAPRENOL N-ACETYLGLUCOSAMINE TRANSFERASE 1"/>
    <property type="match status" value="1"/>
</dbReference>
<dbReference type="EMBL" id="CABWLH010000010">
    <property type="protein sequence ID" value="VXC30045.1"/>
    <property type="molecule type" value="Genomic_DNA"/>
</dbReference>